<keyword evidence="5" id="KW-0560">Oxidoreductase</keyword>
<dbReference type="InterPro" id="IPR051820">
    <property type="entry name" value="FAD-binding_MO"/>
</dbReference>
<reference evidence="8" key="1">
    <citation type="journal article" date="2019" name="Int. J. Syst. Evol. Microbiol.">
        <title>The Global Catalogue of Microorganisms (GCM) 10K type strain sequencing project: providing services to taxonomists for standard genome sequencing and annotation.</title>
        <authorList>
            <consortium name="The Broad Institute Genomics Platform"/>
            <consortium name="The Broad Institute Genome Sequencing Center for Infectious Disease"/>
            <person name="Wu L."/>
            <person name="Ma J."/>
        </authorList>
    </citation>
    <scope>NUCLEOTIDE SEQUENCE [LARGE SCALE GENOMIC DNA]</scope>
    <source>
        <strain evidence="8">JCM 16703</strain>
    </source>
</reference>
<comment type="caution">
    <text evidence="7">The sequence shown here is derived from an EMBL/GenBank/DDBJ whole genome shotgun (WGS) entry which is preliminary data.</text>
</comment>
<dbReference type="Pfam" id="PF13450">
    <property type="entry name" value="NAD_binding_8"/>
    <property type="match status" value="1"/>
</dbReference>
<dbReference type="EMBL" id="BAAAZH010000024">
    <property type="protein sequence ID" value="GAA4123510.1"/>
    <property type="molecule type" value="Genomic_DNA"/>
</dbReference>
<comment type="cofactor">
    <cofactor evidence="1">
        <name>FAD</name>
        <dbReference type="ChEBI" id="CHEBI:57692"/>
    </cofactor>
</comment>
<sequence>MPTTAPEHVDVLIVGAGLSGIGAACQLKTAHPERTLALLEAREASGGTWDLFRYPGIRSDSDMFTFGYRWRPWPSHTSLADGALILDYLRTVATEYGVDQLIHYRHKVVAAEWDTASARWTVTVDVDGEQREITCNFLWGTTGYYDYDEGHRPQFPGEETFEGQIIHPQFWPEDLDYTGKKVVVIGSGATAITLLPSMAGTAGHITMLQRTPTYILPQPGEDELSKRLDFLPFSAKYPIVRWANVLRLVASYQLARRFPDQAKGFVRKFTERQLPEGVSYDEHFQPPYNPWDQRLCVVPNSDLFRALRAGTASVATGRIKTFDATGIQLESGEHLDADIIVTATGLKLKLFGGIEITIDGEKLDAANTMAYKALMLSGVPNFAYTIGYTNASWTLKADLVAEYVNRLLTYMDEHGKKVVVPVKDETVGERPFMDLASGYIQRALDGLPKQGDRAPWMLKQNYLSDIRTIRRDKIDDGVLQFS</sequence>
<dbReference type="InterPro" id="IPR036188">
    <property type="entry name" value="FAD/NAD-bd_sf"/>
</dbReference>
<name>A0ABP7XR30_9ACTN</name>
<dbReference type="Gene3D" id="3.50.50.60">
    <property type="entry name" value="FAD/NAD(P)-binding domain"/>
    <property type="match status" value="3"/>
</dbReference>
<evidence type="ECO:0000256" key="2">
    <source>
        <dbReference type="ARBA" id="ARBA00010139"/>
    </source>
</evidence>
<keyword evidence="3" id="KW-0285">Flavoprotein</keyword>
<gene>
    <name evidence="7" type="ORF">GCM10022215_30240</name>
</gene>
<dbReference type="InterPro" id="IPR020946">
    <property type="entry name" value="Flavin_mOase-like"/>
</dbReference>
<dbReference type="SUPFAM" id="SSF51905">
    <property type="entry name" value="FAD/NAD(P)-binding domain"/>
    <property type="match status" value="2"/>
</dbReference>
<proteinExistence type="inferred from homology"/>
<evidence type="ECO:0000256" key="4">
    <source>
        <dbReference type="ARBA" id="ARBA00022827"/>
    </source>
</evidence>
<dbReference type="RefSeq" id="WP_344734292.1">
    <property type="nucleotide sequence ID" value="NZ_BAAAZH010000024.1"/>
</dbReference>
<evidence type="ECO:0000313" key="8">
    <source>
        <dbReference type="Proteomes" id="UP001501495"/>
    </source>
</evidence>
<evidence type="ECO:0000256" key="1">
    <source>
        <dbReference type="ARBA" id="ARBA00001974"/>
    </source>
</evidence>
<keyword evidence="4" id="KW-0274">FAD</keyword>
<keyword evidence="6" id="KW-0503">Monooxygenase</keyword>
<accession>A0ABP7XR30</accession>
<protein>
    <submittedName>
        <fullName evidence="7">NAD(P)/FAD-dependent oxidoreductase</fullName>
    </submittedName>
</protein>
<dbReference type="PANTHER" id="PTHR43872:SF1">
    <property type="entry name" value="MONOOXYGENASE, PUTATIVE (AFU_ORTHOLOGUE AFUA_8G02570)-RELATED"/>
    <property type="match status" value="1"/>
</dbReference>
<dbReference type="Pfam" id="PF00743">
    <property type="entry name" value="FMO-like"/>
    <property type="match status" value="1"/>
</dbReference>
<organism evidence="7 8">
    <name type="scientific">Nocardioides fonticola</name>
    <dbReference type="NCBI Taxonomy" id="450363"/>
    <lineage>
        <taxon>Bacteria</taxon>
        <taxon>Bacillati</taxon>
        <taxon>Actinomycetota</taxon>
        <taxon>Actinomycetes</taxon>
        <taxon>Propionibacteriales</taxon>
        <taxon>Nocardioidaceae</taxon>
        <taxon>Nocardioides</taxon>
    </lineage>
</organism>
<evidence type="ECO:0000256" key="5">
    <source>
        <dbReference type="ARBA" id="ARBA00023002"/>
    </source>
</evidence>
<dbReference type="PANTHER" id="PTHR43872">
    <property type="entry name" value="MONOOXYGENASE, PUTATIVE (AFU_ORTHOLOGUE AFUA_8G02570)-RELATED"/>
    <property type="match status" value="1"/>
</dbReference>
<evidence type="ECO:0000256" key="3">
    <source>
        <dbReference type="ARBA" id="ARBA00022630"/>
    </source>
</evidence>
<evidence type="ECO:0000256" key="6">
    <source>
        <dbReference type="ARBA" id="ARBA00023033"/>
    </source>
</evidence>
<comment type="similarity">
    <text evidence="2">Belongs to the FAD-binding monooxygenase family.</text>
</comment>
<evidence type="ECO:0000313" key="7">
    <source>
        <dbReference type="EMBL" id="GAA4123510.1"/>
    </source>
</evidence>
<dbReference type="Proteomes" id="UP001501495">
    <property type="component" value="Unassembled WGS sequence"/>
</dbReference>
<keyword evidence="8" id="KW-1185">Reference proteome</keyword>